<evidence type="ECO:0000313" key="3">
    <source>
        <dbReference type="Proteomes" id="UP001218188"/>
    </source>
</evidence>
<keyword evidence="3" id="KW-1185">Reference proteome</keyword>
<dbReference type="Proteomes" id="UP001218188">
    <property type="component" value="Unassembled WGS sequence"/>
</dbReference>
<feature type="compositionally biased region" description="Basic and acidic residues" evidence="1">
    <location>
        <begin position="46"/>
        <end position="61"/>
    </location>
</feature>
<sequence length="220" mass="24585">MTKPAVLRLRGRARNNSILSWALGLGEMGERLRLWMIEGGGREVDVESRREHEGAVPERGRGRASAADGRIHGQWRGTGKWEMGGVEALTSGLKGDEKGKMGGRGRKAINQRLFGRQTVTQSARASRTYHFPPVSQTDEVAHSQMLQGNSRRKHPFNTVADRGPLRVAKEKSPHYSALLIRALPAIKCYGSLAHGYRSYESYEWQRSKSGDYEGYRDHGI</sequence>
<reference evidence="2" key="1">
    <citation type="submission" date="2023-03" db="EMBL/GenBank/DDBJ databases">
        <title>Massive genome expansion in bonnet fungi (Mycena s.s.) driven by repeated elements and novel gene families across ecological guilds.</title>
        <authorList>
            <consortium name="Lawrence Berkeley National Laboratory"/>
            <person name="Harder C.B."/>
            <person name="Miyauchi S."/>
            <person name="Viragh M."/>
            <person name="Kuo A."/>
            <person name="Thoen E."/>
            <person name="Andreopoulos B."/>
            <person name="Lu D."/>
            <person name="Skrede I."/>
            <person name="Drula E."/>
            <person name="Henrissat B."/>
            <person name="Morin E."/>
            <person name="Kohler A."/>
            <person name="Barry K."/>
            <person name="LaButti K."/>
            <person name="Morin E."/>
            <person name="Salamov A."/>
            <person name="Lipzen A."/>
            <person name="Mereny Z."/>
            <person name="Hegedus B."/>
            <person name="Baldrian P."/>
            <person name="Stursova M."/>
            <person name="Weitz H."/>
            <person name="Taylor A."/>
            <person name="Grigoriev I.V."/>
            <person name="Nagy L.G."/>
            <person name="Martin F."/>
            <person name="Kauserud H."/>
        </authorList>
    </citation>
    <scope>NUCLEOTIDE SEQUENCE</scope>
    <source>
        <strain evidence="2">CBHHK200</strain>
    </source>
</reference>
<accession>A0AAD6SLA6</accession>
<dbReference type="AlphaFoldDB" id="A0AAD6SLA6"/>
<evidence type="ECO:0000313" key="2">
    <source>
        <dbReference type="EMBL" id="KAJ7029021.1"/>
    </source>
</evidence>
<dbReference type="EMBL" id="JARJCM010000106">
    <property type="protein sequence ID" value="KAJ7029021.1"/>
    <property type="molecule type" value="Genomic_DNA"/>
</dbReference>
<gene>
    <name evidence="2" type="ORF">C8F04DRAFT_1188125</name>
</gene>
<feature type="region of interest" description="Disordered" evidence="1">
    <location>
        <begin position="46"/>
        <end position="68"/>
    </location>
</feature>
<name>A0AAD6SLA6_9AGAR</name>
<proteinExistence type="predicted"/>
<protein>
    <submittedName>
        <fullName evidence="2">Uncharacterized protein</fullName>
    </submittedName>
</protein>
<evidence type="ECO:0000256" key="1">
    <source>
        <dbReference type="SAM" id="MobiDB-lite"/>
    </source>
</evidence>
<comment type="caution">
    <text evidence="2">The sequence shown here is derived from an EMBL/GenBank/DDBJ whole genome shotgun (WGS) entry which is preliminary data.</text>
</comment>
<organism evidence="2 3">
    <name type="scientific">Mycena alexandri</name>
    <dbReference type="NCBI Taxonomy" id="1745969"/>
    <lineage>
        <taxon>Eukaryota</taxon>
        <taxon>Fungi</taxon>
        <taxon>Dikarya</taxon>
        <taxon>Basidiomycota</taxon>
        <taxon>Agaricomycotina</taxon>
        <taxon>Agaricomycetes</taxon>
        <taxon>Agaricomycetidae</taxon>
        <taxon>Agaricales</taxon>
        <taxon>Marasmiineae</taxon>
        <taxon>Mycenaceae</taxon>
        <taxon>Mycena</taxon>
    </lineage>
</organism>